<dbReference type="FunFam" id="3.30.420.10:FF:000032">
    <property type="entry name" value="Retrovirus-related Pol polyprotein from transposon 297-like Protein"/>
    <property type="match status" value="1"/>
</dbReference>
<dbReference type="Pfam" id="PF00665">
    <property type="entry name" value="rve"/>
    <property type="match status" value="1"/>
</dbReference>
<reference evidence="2" key="1">
    <citation type="journal article" date="2014" name="Nat. Genet.">
        <title>Genome and transcriptome of the porcine whipworm Trichuris suis.</title>
        <authorList>
            <person name="Jex A.R."/>
            <person name="Nejsum P."/>
            <person name="Schwarz E.M."/>
            <person name="Hu L."/>
            <person name="Young N.D."/>
            <person name="Hall R.S."/>
            <person name="Korhonen P.K."/>
            <person name="Liao S."/>
            <person name="Thamsborg S."/>
            <person name="Xia J."/>
            <person name="Xu P."/>
            <person name="Wang S."/>
            <person name="Scheerlinck J.P."/>
            <person name="Hofmann A."/>
            <person name="Sternberg P.W."/>
            <person name="Wang J."/>
            <person name="Gasser R.B."/>
        </authorList>
    </citation>
    <scope>NUCLEOTIDE SEQUENCE [LARGE SCALE GENOMIC DNA]</scope>
    <source>
        <strain evidence="2">DCEP-RM93F</strain>
    </source>
</reference>
<dbReference type="Gene3D" id="3.30.420.10">
    <property type="entry name" value="Ribonuclease H-like superfamily/Ribonuclease H"/>
    <property type="match status" value="1"/>
</dbReference>
<dbReference type="EMBL" id="KL367567">
    <property type="protein sequence ID" value="KFD63758.1"/>
    <property type="molecule type" value="Genomic_DNA"/>
</dbReference>
<proteinExistence type="predicted"/>
<protein>
    <recommendedName>
        <fullName evidence="1">Integrase catalytic domain-containing protein</fullName>
    </recommendedName>
</protein>
<dbReference type="InterPro" id="IPR012337">
    <property type="entry name" value="RNaseH-like_sf"/>
</dbReference>
<evidence type="ECO:0000313" key="2">
    <source>
        <dbReference type="EMBL" id="KFD63758.1"/>
    </source>
</evidence>
<dbReference type="PROSITE" id="PS50994">
    <property type="entry name" value="INTEGRASE"/>
    <property type="match status" value="1"/>
</dbReference>
<dbReference type="InterPro" id="IPR050951">
    <property type="entry name" value="Retrovirus_Pol_polyprotein"/>
</dbReference>
<dbReference type="Proteomes" id="UP000030758">
    <property type="component" value="Unassembled WGS sequence"/>
</dbReference>
<accession>A0A085N2R2</accession>
<dbReference type="PANTHER" id="PTHR37984">
    <property type="entry name" value="PROTEIN CBG26694"/>
    <property type="match status" value="1"/>
</dbReference>
<evidence type="ECO:0000259" key="1">
    <source>
        <dbReference type="PROSITE" id="PS50994"/>
    </source>
</evidence>
<dbReference type="InterPro" id="IPR036397">
    <property type="entry name" value="RNaseH_sf"/>
</dbReference>
<dbReference type="PANTHER" id="PTHR37984:SF15">
    <property type="entry name" value="INTEGRASE CATALYTIC DOMAIN-CONTAINING PROTEIN"/>
    <property type="match status" value="1"/>
</dbReference>
<dbReference type="SUPFAM" id="SSF53098">
    <property type="entry name" value="Ribonuclease H-like"/>
    <property type="match status" value="1"/>
</dbReference>
<dbReference type="AlphaFoldDB" id="A0A085N2R2"/>
<dbReference type="GO" id="GO:0015074">
    <property type="term" value="P:DNA integration"/>
    <property type="evidence" value="ECO:0007669"/>
    <property type="project" value="InterPro"/>
</dbReference>
<dbReference type="InterPro" id="IPR001584">
    <property type="entry name" value="Integrase_cat-core"/>
</dbReference>
<organism evidence="2">
    <name type="scientific">Trichuris suis</name>
    <name type="common">pig whipworm</name>
    <dbReference type="NCBI Taxonomy" id="68888"/>
    <lineage>
        <taxon>Eukaryota</taxon>
        <taxon>Metazoa</taxon>
        <taxon>Ecdysozoa</taxon>
        <taxon>Nematoda</taxon>
        <taxon>Enoplea</taxon>
        <taxon>Dorylaimia</taxon>
        <taxon>Trichinellida</taxon>
        <taxon>Trichuridae</taxon>
        <taxon>Trichuris</taxon>
    </lineage>
</organism>
<dbReference type="GO" id="GO:0003676">
    <property type="term" value="F:nucleic acid binding"/>
    <property type="evidence" value="ECO:0007669"/>
    <property type="project" value="InterPro"/>
</dbReference>
<name>A0A085N2R2_9BILA</name>
<gene>
    <name evidence="2" type="ORF">M514_24111</name>
</gene>
<feature type="domain" description="Integrase catalytic" evidence="1">
    <location>
        <begin position="8"/>
        <end position="178"/>
    </location>
</feature>
<sequence>MQLHTDPLRITPAVCIAAHVDLVGPLPCSRGYQYIFTIVDRYTRYPEAIPLKDATATECARALLSWISRFGICLRLTSDRGRQFISDVWRELCQLLGIQSHTTLAYEPHQNGLVERMHRDLKASLMATLQGDPNWADTLPIILMGMRAAFKPDIGTSAAELVLGQTSRLPGQYFDRCSDEPHSEFAKDLRRAFAPGQREWVELPSG</sequence>